<evidence type="ECO:0000256" key="1">
    <source>
        <dbReference type="SAM" id="MobiDB-lite"/>
    </source>
</evidence>
<feature type="transmembrane region" description="Helical" evidence="2">
    <location>
        <begin position="1475"/>
        <end position="1498"/>
    </location>
</feature>
<feature type="compositionally biased region" description="Acidic residues" evidence="1">
    <location>
        <begin position="1013"/>
        <end position="1026"/>
    </location>
</feature>
<feature type="compositionally biased region" description="Low complexity" evidence="1">
    <location>
        <begin position="824"/>
        <end position="847"/>
    </location>
</feature>
<evidence type="ECO:0000313" key="5">
    <source>
        <dbReference type="EMBL" id="KXZ56995.1"/>
    </source>
</evidence>
<sequence length="1980" mass="208547">MLVFFCGNVGLLIAAAAETTVDIMSVLRSQVAISSQRGAQSGGLVTLIEAAPGGGGGGRDRPAIDGIRSRCAPGKRDHLSVALSRRFGRAVGRSPRLAGGHGVFVGHTRFATSSQPSEGESHPHQWSPPFATSVWRANAATGKLERGEEKFGVWITHNGDFDFWRLMGQDRTHVEVAAFLNAALGCPSPAKCDSVRVAGMIELLRTQGMWFASLRLAYYDTAAACSFADVVASADPAYASKSKAGGGDVEDSKRGTRVATRAELQALAAALEAAFASLAASIEPDDFADVLAMTMAAAASVYPNAADDAAAADGGAAAVLGNLSHYAAVGAGRPVVTALTGALPAAGSGASAAASVAPGLMSAGASVYGNALSGSAVPESDALEFLRERRPSFDGGEADDGTGHAWAALAAQASRVVQQAGLVAAEGAAAAAADGQPSVDCARGSNQKPEALPKRHSIEMRPSLEMRRGLLTVRSRVTPAWAFHSSVHGDLSGMGSRATAPRASPFEKRSWPDGGGPDASSTTSACGSLGGARSACTAGAASQNETPAPLPAAGVAAATGAIGGTGSGHVKAPVPALKQTHLSMVREASDASTALSPAGSPHQHPLLLSPFASFGPERDAATPEKAKSPLSGGAISSQGPKGQEEPVGVAPAAGQPAAAAKYPDAAEIPVSYGLEALRMSCALGWGRDGGRDAVVSALVEAARRHLEATPGWAAWRATVPSPERLISTALSYFVANDLYTASCRFIKHAKGSFGLAILSSLEPDRLCMGAWGQPMAMSFSQAHHAVLYGSETNCAMIPIATRPGTRGPQPSAPPQAQQPPPQQQRPSGPYTAAARAPPGQQPALVGRGSVGGGGKREPLPDDGLITHPTNSVVQLHHVWERQTDTITFNGATVEVIRDTSRYSGGGGGSQYGGGFSGHGTSQYGTSQYGTSHFGATGAGAGAVQGPSVYSAHVGETELVAAGSAEAGAGAGAAVGADSPQQQWQQSMPRTPRPVSRLGLTSARPVAEAWEQRGDEDEEAGEADDQYPVDGAAGWQGEGEEAELLAENGWSPAFATHRIDIDEGSGEMMQLVLTDPNDPASAADNADGWAMFRVDPFVRLRVFQLRSGREVDSREDFEGQERIVQLVGNPYVAFSPNLDLTPGRDYVADDLADVPRVLARIRDSWTDPLSLNRQTGEDFFAMLDKLVQFALSTPAAAERPGIDLLVTGVESSLWLAEQWAGDLKLVFPQLHVQAVISVLGNARGRIPPTGSTFCRSSASFLADQHTLCLAVSQSGQTFPTIHAARILNQLLPGRVFTLCGSVDTKMALALGQRVALRSPFGRRVFNSCAGGRCAEPPSVVCVALHQSLSELLSFLVVRMRQSSVYASGRPLGMILSKDDMVDMRSVRDRFIDETCVQLTGHDAAGQRAESLHHLALVGQGRKWALHVIETPTAWVLSLIHILATVVSGWPVVFAVVHGICLGAGASEAVDTALSKIALAVDSVIYMFLPIIYAVILRVIQGRPIWHRMGKRTIVVADVPYVHQIIETFVSKMYALAYGIASVEVHGANPVDHFVHRFTHRVVRGLLIALGRPDGRLYSQTKSESWVLLGLLQAKVITSWGHQPEVVSIGHNPYHPSVVDVHLQLPTNRPRLLVEALEHTTGPVDPNQLWASRRHMVTGKFPMHDRARELLQEVEDNAGGMAPPARKAAMARASISAARTAAGSGGDADRSNGQRGPRIPVVTIQMEPEEGGAAGVGSGAKPGKGAAVKAAAAAVEVKAAGKGRPLVGRAPSVARLLCNAYMQLSGDDVLNRDADELRPLLGSETKHLVGGHLLYGIFKKAELRNMWDKLRVVRQLATRLATKQQVSESVAREAVAAVGSTLEDVLHKQTVMEQLIESRYLSMERMLAFMVMFHAMARRTADWWPLTFDIARSQSGLRVATTAAPVTASELEQSLAETLAGDVVEEEVQRGERARRDRQRQILQSYLRKRSTGSQQQQQQQH</sequence>
<reference evidence="6" key="1">
    <citation type="journal article" date="2016" name="Nat. Commun.">
        <title>The Gonium pectorale genome demonstrates co-option of cell cycle regulation during the evolution of multicellularity.</title>
        <authorList>
            <person name="Hanschen E.R."/>
            <person name="Marriage T.N."/>
            <person name="Ferris P.J."/>
            <person name="Hamaji T."/>
            <person name="Toyoda A."/>
            <person name="Fujiyama A."/>
            <person name="Neme R."/>
            <person name="Noguchi H."/>
            <person name="Minakuchi Y."/>
            <person name="Suzuki M."/>
            <person name="Kawai-Toyooka H."/>
            <person name="Smith D.R."/>
            <person name="Sparks H."/>
            <person name="Anderson J."/>
            <person name="Bakaric R."/>
            <person name="Luria V."/>
            <person name="Karger A."/>
            <person name="Kirschner M.W."/>
            <person name="Durand P.M."/>
            <person name="Michod R.E."/>
            <person name="Nozaki H."/>
            <person name="Olson B.J."/>
        </authorList>
    </citation>
    <scope>NUCLEOTIDE SEQUENCE [LARGE SCALE GENOMIC DNA]</scope>
    <source>
        <strain evidence="6">NIES-2863</strain>
    </source>
</reference>
<feature type="region of interest" description="Disordered" evidence="1">
    <location>
        <begin position="1696"/>
        <end position="1715"/>
    </location>
</feature>
<feature type="compositionally biased region" description="Basic and acidic residues" evidence="1">
    <location>
        <begin position="616"/>
        <end position="627"/>
    </location>
</feature>
<gene>
    <name evidence="5" type="ORF">GPECTOR_1g9</name>
</gene>
<evidence type="ECO:0000259" key="4">
    <source>
        <dbReference type="PROSITE" id="PS51278"/>
    </source>
</evidence>
<feature type="transmembrane region" description="Helical" evidence="2">
    <location>
        <begin position="1433"/>
        <end position="1463"/>
    </location>
</feature>
<feature type="chain" id="PRO_5007562390" description="Glutamine amidotransferase type-2 domain-containing protein" evidence="3">
    <location>
        <begin position="17"/>
        <end position="1980"/>
    </location>
</feature>
<feature type="region of interest" description="Disordered" evidence="1">
    <location>
        <begin position="588"/>
        <end position="652"/>
    </location>
</feature>
<dbReference type="InterPro" id="IPR017932">
    <property type="entry name" value="GATase_2_dom"/>
</dbReference>
<feature type="domain" description="Glutamine amidotransferase type-2" evidence="4">
    <location>
        <begin position="6"/>
        <end position="293"/>
    </location>
</feature>
<accession>A0A150H4P4</accession>
<proteinExistence type="predicted"/>
<evidence type="ECO:0000256" key="2">
    <source>
        <dbReference type="SAM" id="Phobius"/>
    </source>
</evidence>
<feature type="region of interest" description="Disordered" evidence="1">
    <location>
        <begin position="486"/>
        <end position="534"/>
    </location>
</feature>
<evidence type="ECO:0000256" key="3">
    <source>
        <dbReference type="SAM" id="SignalP"/>
    </source>
</evidence>
<keyword evidence="3" id="KW-0732">Signal</keyword>
<protein>
    <recommendedName>
        <fullName evidence="4">Glutamine amidotransferase type-2 domain-containing protein</fullName>
    </recommendedName>
</protein>
<organism evidence="5 6">
    <name type="scientific">Gonium pectorale</name>
    <name type="common">Green alga</name>
    <dbReference type="NCBI Taxonomy" id="33097"/>
    <lineage>
        <taxon>Eukaryota</taxon>
        <taxon>Viridiplantae</taxon>
        <taxon>Chlorophyta</taxon>
        <taxon>core chlorophytes</taxon>
        <taxon>Chlorophyceae</taxon>
        <taxon>CS clade</taxon>
        <taxon>Chlamydomonadales</taxon>
        <taxon>Volvocaceae</taxon>
        <taxon>Gonium</taxon>
    </lineage>
</organism>
<feature type="region of interest" description="Disordered" evidence="1">
    <location>
        <begin position="970"/>
        <end position="1033"/>
    </location>
</feature>
<feature type="signal peptide" evidence="3">
    <location>
        <begin position="1"/>
        <end position="16"/>
    </location>
</feature>
<dbReference type="OrthoDB" id="533167at2759"/>
<feature type="region of interest" description="Disordered" evidence="1">
    <location>
        <begin position="433"/>
        <end position="459"/>
    </location>
</feature>
<dbReference type="EMBL" id="LSYV01000002">
    <property type="protein sequence ID" value="KXZ56995.1"/>
    <property type="molecule type" value="Genomic_DNA"/>
</dbReference>
<keyword evidence="2" id="KW-0472">Membrane</keyword>
<dbReference type="PROSITE" id="PS51278">
    <property type="entry name" value="GATASE_TYPE_2"/>
    <property type="match status" value="1"/>
</dbReference>
<feature type="compositionally biased region" description="Polar residues" evidence="1">
    <location>
        <begin position="978"/>
        <end position="988"/>
    </location>
</feature>
<feature type="region of interest" description="Disordered" evidence="1">
    <location>
        <begin position="799"/>
        <end position="867"/>
    </location>
</feature>
<name>A0A150H4P4_GONPE</name>
<evidence type="ECO:0000313" key="6">
    <source>
        <dbReference type="Proteomes" id="UP000075714"/>
    </source>
</evidence>
<keyword evidence="2" id="KW-1133">Transmembrane helix</keyword>
<dbReference type="Proteomes" id="UP000075714">
    <property type="component" value="Unassembled WGS sequence"/>
</dbReference>
<comment type="caution">
    <text evidence="5">The sequence shown here is derived from an EMBL/GenBank/DDBJ whole genome shotgun (WGS) entry which is preliminary data.</text>
</comment>
<feature type="compositionally biased region" description="Pro residues" evidence="1">
    <location>
        <begin position="810"/>
        <end position="823"/>
    </location>
</feature>
<keyword evidence="2" id="KW-0812">Transmembrane</keyword>
<keyword evidence="6" id="KW-1185">Reference proteome</keyword>